<dbReference type="Proteomes" id="UP000002051">
    <property type="component" value="Unassembled WGS sequence"/>
</dbReference>
<dbReference type="CDD" id="cd05398">
    <property type="entry name" value="NT_ClassII-CCAase"/>
    <property type="match status" value="1"/>
</dbReference>
<name>A0A072VP33_MEDTR</name>
<dbReference type="STRING" id="3880.A0A072VP33"/>
<evidence type="ECO:0000256" key="2">
    <source>
        <dbReference type="ARBA" id="ARBA00022679"/>
    </source>
</evidence>
<dbReference type="GO" id="GO:0052929">
    <property type="term" value="F:ATP:3'-cytidine-cytidine-tRNA adenylyltransferase activity"/>
    <property type="evidence" value="ECO:0000318"/>
    <property type="project" value="GO_Central"/>
</dbReference>
<accession>A0A072VP33</accession>
<dbReference type="EnsemblPlants" id="KEH43577">
    <property type="protein sequence ID" value="KEH43577"/>
    <property type="gene ID" value="MTR_1g096810"/>
</dbReference>
<evidence type="ECO:0000313" key="6">
    <source>
        <dbReference type="EMBL" id="KEH43577.1"/>
    </source>
</evidence>
<keyword evidence="2 4" id="KW-0808">Transferase</keyword>
<dbReference type="Gene3D" id="3.30.460.10">
    <property type="entry name" value="Beta Polymerase, domain 2"/>
    <property type="match status" value="1"/>
</dbReference>
<feature type="domain" description="Poly A polymerase head" evidence="5">
    <location>
        <begin position="39"/>
        <end position="175"/>
    </location>
</feature>
<evidence type="ECO:0000259" key="5">
    <source>
        <dbReference type="Pfam" id="PF01743"/>
    </source>
</evidence>
<protein>
    <submittedName>
        <fullName evidence="6">tRNA nucleotidyltransferase</fullName>
    </submittedName>
</protein>
<dbReference type="FunFam" id="3.30.460.10:FF:000019">
    <property type="entry name" value="tRNA nucleotidyltransferase cca2"/>
    <property type="match status" value="1"/>
</dbReference>
<evidence type="ECO:0000256" key="4">
    <source>
        <dbReference type="RuleBase" id="RU003953"/>
    </source>
</evidence>
<dbReference type="SUPFAM" id="SSF81301">
    <property type="entry name" value="Nucleotidyltransferase"/>
    <property type="match status" value="1"/>
</dbReference>
<evidence type="ECO:0000313" key="7">
    <source>
        <dbReference type="EnsemblPlants" id="KEH43577"/>
    </source>
</evidence>
<organism evidence="6 8">
    <name type="scientific">Medicago truncatula</name>
    <name type="common">Barrel medic</name>
    <name type="synonym">Medicago tribuloides</name>
    <dbReference type="NCBI Taxonomy" id="3880"/>
    <lineage>
        <taxon>Eukaryota</taxon>
        <taxon>Viridiplantae</taxon>
        <taxon>Streptophyta</taxon>
        <taxon>Embryophyta</taxon>
        <taxon>Tracheophyta</taxon>
        <taxon>Spermatophyta</taxon>
        <taxon>Magnoliopsida</taxon>
        <taxon>eudicotyledons</taxon>
        <taxon>Gunneridae</taxon>
        <taxon>Pentapetalae</taxon>
        <taxon>rosids</taxon>
        <taxon>fabids</taxon>
        <taxon>Fabales</taxon>
        <taxon>Fabaceae</taxon>
        <taxon>Papilionoideae</taxon>
        <taxon>50 kb inversion clade</taxon>
        <taxon>NPAAA clade</taxon>
        <taxon>Hologalegina</taxon>
        <taxon>IRL clade</taxon>
        <taxon>Trifolieae</taxon>
        <taxon>Medicago</taxon>
    </lineage>
</organism>
<dbReference type="Gene3D" id="1.10.3090.10">
    <property type="entry name" value="cca-adding enzyme, domain 2"/>
    <property type="match status" value="1"/>
</dbReference>
<proteinExistence type="inferred from homology"/>
<dbReference type="HOGENOM" id="CLU_019592_2_1_1"/>
<dbReference type="InterPro" id="IPR043519">
    <property type="entry name" value="NT_sf"/>
</dbReference>
<dbReference type="GO" id="GO:0052927">
    <property type="term" value="F:CC tRNA cytidylyltransferase activity"/>
    <property type="evidence" value="ECO:0000318"/>
    <property type="project" value="GO_Central"/>
</dbReference>
<dbReference type="Pfam" id="PF01743">
    <property type="entry name" value="PolyA_pol"/>
    <property type="match status" value="1"/>
</dbReference>
<dbReference type="GO" id="GO:0003723">
    <property type="term" value="F:RNA binding"/>
    <property type="evidence" value="ECO:0007669"/>
    <property type="project" value="UniProtKB-KW"/>
</dbReference>
<comment type="similarity">
    <text evidence="1 4">Belongs to the tRNA nucleotidyltransferase/poly(A) polymerase family.</text>
</comment>
<keyword evidence="3 4" id="KW-0694">RNA-binding</keyword>
<sequence>MSTQTHHVRDTIELTEVEQKIFDRLLATQLHFKLKTDIRVAGGWVRDKLLGKDSNDIDIALDHMMGKEFADKVREYSLYLKEDAPSVCVIESDAEKSKHLETATMRLFGISIDFVNLRSEKYKKECNIPEQTFGTAEEDAYRRDLTINSLFYNINNGAVEDFTKRGISDLKSGKIVTPLPPKATFLDDPLRVLRAIRMVGAILDFTLDEDLKGAAACDDVKNDLTVKVIRVCSRKVDLMISGNQPVKAMTYICGLTLFQTKEVYKISKERIGKEVDLMITGNQPVKAMTYICELTLFQTVFTLPEHELVISDECERLCISYLDNASKLIHLLGESTFTVEQRRLALYAALFLPLRNNTYKKKAKKIPVVNRIILESLKFKAKDAETVLDLHRLSYQFLSLIPYLASGEDMQASNLDWMGDLIDVPVSSRARVITGFLLIELRDFWRVVLLISILLHPIDTENEHSQLEKRRYLFNAVENSIMKLGLEKVWDVKPLINGKDVMKVLQLKGGPLVKEWLDKTMAWQLANPSGTSKKCIEWLEEANSKRVKLE</sequence>
<dbReference type="EMBL" id="CM001217">
    <property type="protein sequence ID" value="KEH43577.1"/>
    <property type="molecule type" value="Genomic_DNA"/>
</dbReference>
<evidence type="ECO:0000256" key="3">
    <source>
        <dbReference type="ARBA" id="ARBA00022884"/>
    </source>
</evidence>
<dbReference type="InterPro" id="IPR002646">
    <property type="entry name" value="PolA_pol_head_dom"/>
</dbReference>
<dbReference type="GO" id="GO:0001680">
    <property type="term" value="P:tRNA 3'-terminal CCA addition"/>
    <property type="evidence" value="ECO:0000318"/>
    <property type="project" value="GO_Central"/>
</dbReference>
<dbReference type="PANTHER" id="PTHR13734">
    <property type="entry name" value="TRNA-NUCLEOTIDYLTRANSFERASE"/>
    <property type="match status" value="1"/>
</dbReference>
<reference evidence="6 8" key="2">
    <citation type="journal article" date="2014" name="BMC Genomics">
        <title>An improved genome release (version Mt4.0) for the model legume Medicago truncatula.</title>
        <authorList>
            <person name="Tang H."/>
            <person name="Krishnakumar V."/>
            <person name="Bidwell S."/>
            <person name="Rosen B."/>
            <person name="Chan A."/>
            <person name="Zhou S."/>
            <person name="Gentzbittel L."/>
            <person name="Childs K.L."/>
            <person name="Yandell M."/>
            <person name="Gundlach H."/>
            <person name="Mayer K.F."/>
            <person name="Schwartz D.C."/>
            <person name="Town C.D."/>
        </authorList>
    </citation>
    <scope>GENOME REANNOTATION</scope>
    <source>
        <strain evidence="6">A17</strain>
        <strain evidence="7 8">cv. Jemalong A17</strain>
    </source>
</reference>
<keyword evidence="8" id="KW-1185">Reference proteome</keyword>
<dbReference type="PANTHER" id="PTHR13734:SF5">
    <property type="entry name" value="CCA TRNA NUCLEOTIDYLTRANSFERASE, MITOCHONDRIAL"/>
    <property type="match status" value="1"/>
</dbReference>
<gene>
    <name evidence="6" type="ordered locus">MTR_1g096810</name>
</gene>
<reference evidence="6 8" key="1">
    <citation type="journal article" date="2011" name="Nature">
        <title>The Medicago genome provides insight into the evolution of rhizobial symbioses.</title>
        <authorList>
            <person name="Young N.D."/>
            <person name="Debelle F."/>
            <person name="Oldroyd G.E."/>
            <person name="Geurts R."/>
            <person name="Cannon S.B."/>
            <person name="Udvardi M.K."/>
            <person name="Benedito V.A."/>
            <person name="Mayer K.F."/>
            <person name="Gouzy J."/>
            <person name="Schoof H."/>
            <person name="Van de Peer Y."/>
            <person name="Proost S."/>
            <person name="Cook D.R."/>
            <person name="Meyers B.C."/>
            <person name="Spannagl M."/>
            <person name="Cheung F."/>
            <person name="De Mita S."/>
            <person name="Krishnakumar V."/>
            <person name="Gundlach H."/>
            <person name="Zhou S."/>
            <person name="Mudge J."/>
            <person name="Bharti A.K."/>
            <person name="Murray J.D."/>
            <person name="Naoumkina M.A."/>
            <person name="Rosen B."/>
            <person name="Silverstein K.A."/>
            <person name="Tang H."/>
            <person name="Rombauts S."/>
            <person name="Zhao P.X."/>
            <person name="Zhou P."/>
            <person name="Barbe V."/>
            <person name="Bardou P."/>
            <person name="Bechner M."/>
            <person name="Bellec A."/>
            <person name="Berger A."/>
            <person name="Berges H."/>
            <person name="Bidwell S."/>
            <person name="Bisseling T."/>
            <person name="Choisne N."/>
            <person name="Couloux A."/>
            <person name="Denny R."/>
            <person name="Deshpande S."/>
            <person name="Dai X."/>
            <person name="Doyle J.J."/>
            <person name="Dudez A.M."/>
            <person name="Farmer A.D."/>
            <person name="Fouteau S."/>
            <person name="Franken C."/>
            <person name="Gibelin C."/>
            <person name="Gish J."/>
            <person name="Goldstein S."/>
            <person name="Gonzalez A.J."/>
            <person name="Green P.J."/>
            <person name="Hallab A."/>
            <person name="Hartog M."/>
            <person name="Hua A."/>
            <person name="Humphray S.J."/>
            <person name="Jeong D.H."/>
            <person name="Jing Y."/>
            <person name="Jocker A."/>
            <person name="Kenton S.M."/>
            <person name="Kim D.J."/>
            <person name="Klee K."/>
            <person name="Lai H."/>
            <person name="Lang C."/>
            <person name="Lin S."/>
            <person name="Macmil S.L."/>
            <person name="Magdelenat G."/>
            <person name="Matthews L."/>
            <person name="McCorrison J."/>
            <person name="Monaghan E.L."/>
            <person name="Mun J.H."/>
            <person name="Najar F.Z."/>
            <person name="Nicholson C."/>
            <person name="Noirot C."/>
            <person name="O'Bleness M."/>
            <person name="Paule C.R."/>
            <person name="Poulain J."/>
            <person name="Prion F."/>
            <person name="Qin B."/>
            <person name="Qu C."/>
            <person name="Retzel E.F."/>
            <person name="Riddle C."/>
            <person name="Sallet E."/>
            <person name="Samain S."/>
            <person name="Samson N."/>
            <person name="Sanders I."/>
            <person name="Saurat O."/>
            <person name="Scarpelli C."/>
            <person name="Schiex T."/>
            <person name="Segurens B."/>
            <person name="Severin A.J."/>
            <person name="Sherrier D.J."/>
            <person name="Shi R."/>
            <person name="Sims S."/>
            <person name="Singer S.R."/>
            <person name="Sinharoy S."/>
            <person name="Sterck L."/>
            <person name="Viollet A."/>
            <person name="Wang B.B."/>
            <person name="Wang K."/>
            <person name="Wang M."/>
            <person name="Wang X."/>
            <person name="Warfsmann J."/>
            <person name="Weissenbach J."/>
            <person name="White D.D."/>
            <person name="White J.D."/>
            <person name="Wiley G.B."/>
            <person name="Wincker P."/>
            <person name="Xing Y."/>
            <person name="Yang L."/>
            <person name="Yao Z."/>
            <person name="Ying F."/>
            <person name="Zhai J."/>
            <person name="Zhou L."/>
            <person name="Zuber A."/>
            <person name="Denarie J."/>
            <person name="Dixon R.A."/>
            <person name="May G.D."/>
            <person name="Schwartz D.C."/>
            <person name="Rogers J."/>
            <person name="Quetier F."/>
            <person name="Town C.D."/>
            <person name="Roe B.A."/>
        </authorList>
    </citation>
    <scope>NUCLEOTIDE SEQUENCE [LARGE SCALE GENOMIC DNA]</scope>
    <source>
        <strain evidence="6">A17</strain>
        <strain evidence="7 8">cv. Jemalong A17</strain>
    </source>
</reference>
<evidence type="ECO:0000313" key="8">
    <source>
        <dbReference type="Proteomes" id="UP000002051"/>
    </source>
</evidence>
<reference evidence="7" key="3">
    <citation type="submission" date="2015-04" db="UniProtKB">
        <authorList>
            <consortium name="EnsemblPlants"/>
        </authorList>
    </citation>
    <scope>IDENTIFICATION</scope>
    <source>
        <strain evidence="7">cv. Jemalong A17</strain>
    </source>
</reference>
<dbReference type="AlphaFoldDB" id="A0A072VP33"/>
<dbReference type="GO" id="GO:0005739">
    <property type="term" value="C:mitochondrion"/>
    <property type="evidence" value="ECO:0007669"/>
    <property type="project" value="UniProtKB-ARBA"/>
</dbReference>
<evidence type="ECO:0000256" key="1">
    <source>
        <dbReference type="ARBA" id="ARBA00007265"/>
    </source>
</evidence>
<dbReference type="SUPFAM" id="SSF81891">
    <property type="entry name" value="Poly A polymerase C-terminal region-like"/>
    <property type="match status" value="2"/>
</dbReference>